<accession>A0ABZ2B2H0</accession>
<dbReference type="RefSeq" id="XP_064722912.1">
    <property type="nucleotide sequence ID" value="XM_064866840.1"/>
</dbReference>
<keyword evidence="2" id="KW-1185">Reference proteome</keyword>
<dbReference type="EMBL" id="CP143813">
    <property type="protein sequence ID" value="WVO23673.1"/>
    <property type="molecule type" value="Genomic_DNA"/>
</dbReference>
<name>A0ABZ2B2H0_9TREE</name>
<protein>
    <submittedName>
        <fullName evidence="1">Uncharacterized protein</fullName>
    </submittedName>
</protein>
<sequence length="132" mass="14253">MSHTSAQLLDAFLSITDDKIIPLTAEGVAAGRKVFGAAILRKSDLNVIVVGPTMRSHPLFFTERSPVFSTSMPFQRTRDRCPASVSSSLPMNLALFVSLEAMKTRAQVIKVKYNGLSKVYQDGKGNAGIPPA</sequence>
<evidence type="ECO:0000313" key="2">
    <source>
        <dbReference type="Proteomes" id="UP001432216"/>
    </source>
</evidence>
<dbReference type="Proteomes" id="UP001432216">
    <property type="component" value="Chromosome 8"/>
</dbReference>
<proteinExistence type="predicted"/>
<gene>
    <name evidence="1" type="ORF">IAS62_005028</name>
</gene>
<reference evidence="1 2" key="1">
    <citation type="submission" date="2024-01" db="EMBL/GenBank/DDBJ databases">
        <title>Comparative genomics of Cryptococcus and Kwoniella reveals pathogenesis evolution and contrasting modes of karyotype evolution via chromosome fusion or intercentromeric recombination.</title>
        <authorList>
            <person name="Coelho M.A."/>
            <person name="David-Palma M."/>
            <person name="Shea T."/>
            <person name="Bowers K."/>
            <person name="McGinley-Smith S."/>
            <person name="Mohammad A.W."/>
            <person name="Gnirke A."/>
            <person name="Yurkov A.M."/>
            <person name="Nowrousian M."/>
            <person name="Sun S."/>
            <person name="Cuomo C.A."/>
            <person name="Heitman J."/>
        </authorList>
    </citation>
    <scope>NUCLEOTIDE SEQUENCE [LARGE SCALE GENOMIC DNA]</scope>
    <source>
        <strain evidence="1 2">7685027</strain>
    </source>
</reference>
<dbReference type="GeneID" id="89991799"/>
<organism evidence="1 2">
    <name type="scientific">Cryptococcus decagattii</name>
    <dbReference type="NCBI Taxonomy" id="1859122"/>
    <lineage>
        <taxon>Eukaryota</taxon>
        <taxon>Fungi</taxon>
        <taxon>Dikarya</taxon>
        <taxon>Basidiomycota</taxon>
        <taxon>Agaricomycotina</taxon>
        <taxon>Tremellomycetes</taxon>
        <taxon>Tremellales</taxon>
        <taxon>Cryptococcaceae</taxon>
        <taxon>Cryptococcus</taxon>
        <taxon>Cryptococcus gattii species complex</taxon>
    </lineage>
</organism>
<evidence type="ECO:0000313" key="1">
    <source>
        <dbReference type="EMBL" id="WVO23673.1"/>
    </source>
</evidence>